<dbReference type="EMBL" id="JAHFYH010000001">
    <property type="protein sequence ID" value="KAH0237698.1"/>
    <property type="molecule type" value="Genomic_DNA"/>
</dbReference>
<dbReference type="Proteomes" id="UP000767238">
    <property type="component" value="Unassembled WGS sequence"/>
</dbReference>
<evidence type="ECO:0000313" key="2">
    <source>
        <dbReference type="Proteomes" id="UP000767238"/>
    </source>
</evidence>
<reference evidence="1" key="1">
    <citation type="journal article" date="2021" name="J Fungi (Basel)">
        <title>Virulence traits and population genomics of the black yeast Aureobasidium melanogenum.</title>
        <authorList>
            <person name="Cernosa A."/>
            <person name="Sun X."/>
            <person name="Gostincar C."/>
            <person name="Fang C."/>
            <person name="Gunde-Cimerman N."/>
            <person name="Song Z."/>
        </authorList>
    </citation>
    <scope>NUCLEOTIDE SEQUENCE</scope>
    <source>
        <strain evidence="1">EXF-8016</strain>
    </source>
</reference>
<feature type="non-terminal residue" evidence="1">
    <location>
        <position position="176"/>
    </location>
</feature>
<sequence length="176" mass="19408">MQFVPLPAMNPRNPSSRHILPKALPIDILRSSGDTTVRDTAPAIPPAMKDATTGCENHSLVPSHGFDGVMPDPEDIGDLGNSEREDKALVHENKLDAALFSRLLMPTDVTWVTLNLPSSHFFLVPRPSLLLIKGSTSRNEGYWSIALISPHSLKPIHFQGLTRSQRHTNRPDLLLV</sequence>
<reference evidence="1" key="2">
    <citation type="submission" date="2021-08" db="EMBL/GenBank/DDBJ databases">
        <authorList>
            <person name="Gostincar C."/>
            <person name="Sun X."/>
            <person name="Song Z."/>
            <person name="Gunde-Cimerman N."/>
        </authorList>
    </citation>
    <scope>NUCLEOTIDE SEQUENCE</scope>
    <source>
        <strain evidence="1">EXF-8016</strain>
    </source>
</reference>
<gene>
    <name evidence="1" type="ORF">KCV03_g325</name>
</gene>
<name>A0A9P8KCZ7_AURME</name>
<evidence type="ECO:0000313" key="1">
    <source>
        <dbReference type="EMBL" id="KAH0237698.1"/>
    </source>
</evidence>
<dbReference type="AlphaFoldDB" id="A0A9P8KCZ7"/>
<organism evidence="1 2">
    <name type="scientific">Aureobasidium melanogenum</name>
    <name type="common">Aureobasidium pullulans var. melanogenum</name>
    <dbReference type="NCBI Taxonomy" id="46634"/>
    <lineage>
        <taxon>Eukaryota</taxon>
        <taxon>Fungi</taxon>
        <taxon>Dikarya</taxon>
        <taxon>Ascomycota</taxon>
        <taxon>Pezizomycotina</taxon>
        <taxon>Dothideomycetes</taxon>
        <taxon>Dothideomycetidae</taxon>
        <taxon>Dothideales</taxon>
        <taxon>Saccotheciaceae</taxon>
        <taxon>Aureobasidium</taxon>
    </lineage>
</organism>
<accession>A0A9P8KCZ7</accession>
<protein>
    <submittedName>
        <fullName evidence="1">Uncharacterized protein</fullName>
    </submittedName>
</protein>
<proteinExistence type="predicted"/>
<comment type="caution">
    <text evidence="1">The sequence shown here is derived from an EMBL/GenBank/DDBJ whole genome shotgun (WGS) entry which is preliminary data.</text>
</comment>